<accession>A0A562IL89</accession>
<proteinExistence type="predicted"/>
<gene>
    <name evidence="1" type="ORF">JD78_00156</name>
</gene>
<sequence length="114" mass="13253">MTTLAGAPLDVEFFHLGEWFPAALLGWRHDAWGRCELRVQFEIGGLRRASWMPLADVRLPQWQAARYAPPPVPRHRTDDDLVVPIRYDHRWDAPAPAEWAVPQPRTGEQRYSWV</sequence>
<keyword evidence="2" id="KW-1185">Reference proteome</keyword>
<evidence type="ECO:0000313" key="2">
    <source>
        <dbReference type="Proteomes" id="UP000321490"/>
    </source>
</evidence>
<reference evidence="1 2" key="1">
    <citation type="submission" date="2019-07" db="EMBL/GenBank/DDBJ databases">
        <title>R&amp;d 2014.</title>
        <authorList>
            <person name="Klenk H.-P."/>
        </authorList>
    </citation>
    <scope>NUCLEOTIDE SEQUENCE [LARGE SCALE GENOMIC DNA]</scope>
    <source>
        <strain evidence="1 2">DSM 45764</strain>
    </source>
</reference>
<name>A0A562IL89_9ACTN</name>
<dbReference type="EMBL" id="VLKF01000001">
    <property type="protein sequence ID" value="TWH71658.1"/>
    <property type="molecule type" value="Genomic_DNA"/>
</dbReference>
<evidence type="ECO:0000313" key="1">
    <source>
        <dbReference type="EMBL" id="TWH71658.1"/>
    </source>
</evidence>
<comment type="caution">
    <text evidence="1">The sequence shown here is derived from an EMBL/GenBank/DDBJ whole genome shotgun (WGS) entry which is preliminary data.</text>
</comment>
<dbReference type="Proteomes" id="UP000321490">
    <property type="component" value="Unassembled WGS sequence"/>
</dbReference>
<protein>
    <submittedName>
        <fullName evidence="1">Uncharacterized protein</fullName>
    </submittedName>
</protein>
<dbReference type="AlphaFoldDB" id="A0A562IL89"/>
<organism evidence="1 2">
    <name type="scientific">Modestobacter roseus</name>
    <dbReference type="NCBI Taxonomy" id="1181884"/>
    <lineage>
        <taxon>Bacteria</taxon>
        <taxon>Bacillati</taxon>
        <taxon>Actinomycetota</taxon>
        <taxon>Actinomycetes</taxon>
        <taxon>Geodermatophilales</taxon>
        <taxon>Geodermatophilaceae</taxon>
        <taxon>Modestobacter</taxon>
    </lineage>
</organism>